<evidence type="ECO:0000256" key="1">
    <source>
        <dbReference type="SAM" id="Phobius"/>
    </source>
</evidence>
<organism evidence="2 3">
    <name type="scientific">Serratia rubidaea</name>
    <name type="common">Serratia marinorubra</name>
    <dbReference type="NCBI Taxonomy" id="61652"/>
    <lineage>
        <taxon>Bacteria</taxon>
        <taxon>Pseudomonadati</taxon>
        <taxon>Pseudomonadota</taxon>
        <taxon>Gammaproteobacteria</taxon>
        <taxon>Enterobacterales</taxon>
        <taxon>Yersiniaceae</taxon>
        <taxon>Serratia</taxon>
    </lineage>
</organism>
<proteinExistence type="predicted"/>
<accession>A0A4U9HFD1</accession>
<gene>
    <name evidence="2" type="ORF">NCTC12971_02303</name>
</gene>
<evidence type="ECO:0000313" key="2">
    <source>
        <dbReference type="EMBL" id="VTP61781.1"/>
    </source>
</evidence>
<keyword evidence="1" id="KW-0812">Transmembrane</keyword>
<dbReference type="EMBL" id="LR590463">
    <property type="protein sequence ID" value="VTP61781.1"/>
    <property type="molecule type" value="Genomic_DNA"/>
</dbReference>
<keyword evidence="1" id="KW-0472">Membrane</keyword>
<dbReference type="Proteomes" id="UP000307968">
    <property type="component" value="Chromosome"/>
</dbReference>
<name>A0A4U9HFD1_SERRU</name>
<feature type="transmembrane region" description="Helical" evidence="1">
    <location>
        <begin position="23"/>
        <end position="46"/>
    </location>
</feature>
<reference evidence="2 3" key="1">
    <citation type="submission" date="2019-05" db="EMBL/GenBank/DDBJ databases">
        <authorList>
            <consortium name="Pathogen Informatics"/>
        </authorList>
    </citation>
    <scope>NUCLEOTIDE SEQUENCE [LARGE SCALE GENOMIC DNA]</scope>
    <source>
        <strain evidence="2 3">NCTC12971</strain>
    </source>
</reference>
<dbReference type="AlphaFoldDB" id="A0A4U9HFD1"/>
<keyword evidence="1" id="KW-1133">Transmembrane helix</keyword>
<evidence type="ECO:0000313" key="3">
    <source>
        <dbReference type="Proteomes" id="UP000307968"/>
    </source>
</evidence>
<sequence length="88" mass="9823">MQPTPDKAPASAGRARKKIKKKLFYSALLVGLLLMLSLFFNVFHLYNNLQDAQTSLSRIYSPLDQSALCDAQPAEMPLLSTLSFNKPH</sequence>
<protein>
    <submittedName>
        <fullName evidence="2">Uncharacterized protein</fullName>
    </submittedName>
</protein>